<comment type="caution">
    <text evidence="3">The sequence shown here is derived from an EMBL/GenBank/DDBJ whole genome shotgun (WGS) entry which is preliminary data.</text>
</comment>
<evidence type="ECO:0000313" key="4">
    <source>
        <dbReference type="Proteomes" id="UP000305282"/>
    </source>
</evidence>
<dbReference type="PANTHER" id="PTHR33164">
    <property type="entry name" value="TRANSCRIPTIONAL REGULATOR, MARR FAMILY"/>
    <property type="match status" value="1"/>
</dbReference>
<feature type="region of interest" description="Disordered" evidence="1">
    <location>
        <begin position="160"/>
        <end position="199"/>
    </location>
</feature>
<dbReference type="EMBL" id="SSXH01000077">
    <property type="protein sequence ID" value="THJ75460.1"/>
    <property type="molecule type" value="Genomic_DNA"/>
</dbReference>
<proteinExistence type="predicted"/>
<gene>
    <name evidence="3" type="ORF">E7Y31_05305</name>
</gene>
<dbReference type="Proteomes" id="UP000305282">
    <property type="component" value="Unassembled WGS sequence"/>
</dbReference>
<evidence type="ECO:0000256" key="1">
    <source>
        <dbReference type="SAM" id="MobiDB-lite"/>
    </source>
</evidence>
<dbReference type="OrthoDB" id="3254910at2"/>
<dbReference type="GO" id="GO:0003700">
    <property type="term" value="F:DNA-binding transcription factor activity"/>
    <property type="evidence" value="ECO:0007669"/>
    <property type="project" value="InterPro"/>
</dbReference>
<feature type="compositionally biased region" description="Polar residues" evidence="1">
    <location>
        <begin position="177"/>
        <end position="191"/>
    </location>
</feature>
<organism evidence="3 4">
    <name type="scientific">Candidatus Frankia alpina</name>
    <dbReference type="NCBI Taxonomy" id="2699483"/>
    <lineage>
        <taxon>Bacteria</taxon>
        <taxon>Bacillati</taxon>
        <taxon>Actinomycetota</taxon>
        <taxon>Actinomycetes</taxon>
        <taxon>Frankiales</taxon>
        <taxon>Frankiaceae</taxon>
        <taxon>Frankia</taxon>
    </lineage>
</organism>
<accession>A0A4S5ETQ2</accession>
<protein>
    <submittedName>
        <fullName evidence="3">Winged helix-turn-helix transcriptional regulator</fullName>
    </submittedName>
</protein>
<dbReference type="InterPro" id="IPR000835">
    <property type="entry name" value="HTH_MarR-typ"/>
</dbReference>
<dbReference type="PANTHER" id="PTHR33164:SF99">
    <property type="entry name" value="MARR FAMILY REGULATORY PROTEIN"/>
    <property type="match status" value="1"/>
</dbReference>
<dbReference type="InterPro" id="IPR036388">
    <property type="entry name" value="WH-like_DNA-bd_sf"/>
</dbReference>
<dbReference type="SUPFAM" id="SSF46785">
    <property type="entry name" value="Winged helix' DNA-binding domain"/>
    <property type="match status" value="1"/>
</dbReference>
<dbReference type="Gene3D" id="1.10.10.10">
    <property type="entry name" value="Winged helix-like DNA-binding domain superfamily/Winged helix DNA-binding domain"/>
    <property type="match status" value="1"/>
</dbReference>
<evidence type="ECO:0000313" key="3">
    <source>
        <dbReference type="EMBL" id="THJ75460.1"/>
    </source>
</evidence>
<evidence type="ECO:0000259" key="2">
    <source>
        <dbReference type="PROSITE" id="PS50995"/>
    </source>
</evidence>
<reference evidence="3 4" key="1">
    <citation type="submission" date="2019-04" db="EMBL/GenBank/DDBJ databases">
        <title>Draft genome sequences for three unisolated Alnus-infective Frankia Sp+ strains, AgTrS, AiOr and AvVan, the first sequenced Frankia strains able to sporulate in-planta.</title>
        <authorList>
            <person name="Bethencourt L."/>
            <person name="Vautrin F."/>
            <person name="Taib N."/>
            <person name="Dubost A."/>
            <person name="Castro-Garcia L."/>
            <person name="Imbaud O."/>
            <person name="Abrouk D."/>
            <person name="Fournier P."/>
            <person name="Briolay J."/>
            <person name="Nguyen A."/>
            <person name="Normand P."/>
            <person name="Fernandez M.P."/>
            <person name="Brochier-Armanet C."/>
            <person name="Herrera-Belaroussi A."/>
        </authorList>
    </citation>
    <scope>NUCLEOTIDE SEQUENCE [LARGE SCALE GENOMIC DNA]</scope>
    <source>
        <strain evidence="3 4">AvVan</strain>
    </source>
</reference>
<dbReference type="AlphaFoldDB" id="A0A4S5ETQ2"/>
<sequence>MSSRSGGGAFPAGPVRWLDEREQRVWRRYLLMASQLAAQMNRQLAADAGLSLADYEVLVRLTDVPAGRLRVTRLAHDLSWEQSRLSHHVARMARRGLVAREECADDGRGALVALTEHGRTMIEHAAPAHVAFVRASVFDVLTDAKVDTLDAILGSILPGLLPDEPRTPRSAHDAETDQNTSAGHETSSGRRTVQRGDRD</sequence>
<keyword evidence="4" id="KW-1185">Reference proteome</keyword>
<dbReference type="SMART" id="SM00347">
    <property type="entry name" value="HTH_MARR"/>
    <property type="match status" value="1"/>
</dbReference>
<dbReference type="PROSITE" id="PS50995">
    <property type="entry name" value="HTH_MARR_2"/>
    <property type="match status" value="1"/>
</dbReference>
<dbReference type="InterPro" id="IPR039422">
    <property type="entry name" value="MarR/SlyA-like"/>
</dbReference>
<feature type="compositionally biased region" description="Basic and acidic residues" evidence="1">
    <location>
        <begin position="163"/>
        <end position="175"/>
    </location>
</feature>
<dbReference type="GO" id="GO:0006950">
    <property type="term" value="P:response to stress"/>
    <property type="evidence" value="ECO:0007669"/>
    <property type="project" value="TreeGrafter"/>
</dbReference>
<dbReference type="InterPro" id="IPR036390">
    <property type="entry name" value="WH_DNA-bd_sf"/>
</dbReference>
<feature type="domain" description="HTH marR-type" evidence="2">
    <location>
        <begin position="22"/>
        <end position="158"/>
    </location>
</feature>
<name>A0A4S5ETQ2_9ACTN</name>